<reference evidence="1 2" key="1">
    <citation type="submission" date="2016-10" db="EMBL/GenBank/DDBJ databases">
        <authorList>
            <person name="Varghese N."/>
            <person name="Submissions S."/>
        </authorList>
    </citation>
    <scope>NUCLEOTIDE SEQUENCE [LARGE SCALE GENOMIC DNA]</scope>
    <source>
        <strain evidence="1 2">Nl1</strain>
    </source>
</reference>
<gene>
    <name evidence="1" type="ORF">SAMN05216402_1052</name>
</gene>
<proteinExistence type="predicted"/>
<dbReference type="Proteomes" id="UP000183471">
    <property type="component" value="Unassembled WGS sequence"/>
</dbReference>
<keyword evidence="2" id="KW-1185">Reference proteome</keyword>
<accession>A0ABY0T9J9</accession>
<name>A0ABY0T9J9_9PROT</name>
<sequence length="434" mass="48474">MNRIGRTGVLVSIFTPYNNNLSATPPAEMKIPYIDILCPLRSLFLTLCLVSAFALSGCVSPIALNRAVGAYDEAITTAASRQLLTNIARAHHHQPIHFTGVSNVAATFDFRFSAGATPALGGLAGEVLMPTFGGSVAENPTISIVPIEGEEFTRRLLTPFQQGKLTLLLRQRFDIDLLLRLMAQEVRIQDSTPKVAYRNRPSDSLGYEMFRRVVLHLSAIQDQNQLYAEPLNLERTWIIPAGSVSAEGFQALEKEFFVLYNKQDNTYMLRKQVPGPILITNYDPETLSLEERAQLNNEGGTWNPHDVAFDIRSNLPGGEWPMRGTFRLRSFHEILNFLGRSLGDEPEYHVEKDIRTLAIKGDENPIATMGLVVSDKPPLEADLSIRSHNRYYSVNTAGPLARWNRDAFQMLYLLFQMTITDLPRTGVPSITIAK</sequence>
<evidence type="ECO:0000313" key="2">
    <source>
        <dbReference type="Proteomes" id="UP000183471"/>
    </source>
</evidence>
<evidence type="ECO:0000313" key="1">
    <source>
        <dbReference type="EMBL" id="SDQ48966.1"/>
    </source>
</evidence>
<organism evidence="1 2">
    <name type="scientific">Nitrosospira multiformis</name>
    <dbReference type="NCBI Taxonomy" id="1231"/>
    <lineage>
        <taxon>Bacteria</taxon>
        <taxon>Pseudomonadati</taxon>
        <taxon>Pseudomonadota</taxon>
        <taxon>Betaproteobacteria</taxon>
        <taxon>Nitrosomonadales</taxon>
        <taxon>Nitrosomonadaceae</taxon>
        <taxon>Nitrosospira</taxon>
    </lineage>
</organism>
<comment type="caution">
    <text evidence="1">The sequence shown here is derived from an EMBL/GenBank/DDBJ whole genome shotgun (WGS) entry which is preliminary data.</text>
</comment>
<protein>
    <submittedName>
        <fullName evidence="1">Uncharacterized protein</fullName>
    </submittedName>
</protein>
<dbReference type="EMBL" id="FNKY01000001">
    <property type="protein sequence ID" value="SDQ48966.1"/>
    <property type="molecule type" value="Genomic_DNA"/>
</dbReference>